<reference evidence="1 2" key="1">
    <citation type="submission" date="2014-10" db="EMBL/GenBank/DDBJ databases">
        <title>Complete genome sequence of Parvimonas micra KCOM 1535 (= ChDC B708).</title>
        <authorList>
            <person name="Kook J.-K."/>
            <person name="Park S.-N."/>
            <person name="Lim Y.K."/>
            <person name="Roh H."/>
        </authorList>
    </citation>
    <scope>NUCLEOTIDE SEQUENCE [LARGE SCALE GENOMIC DNA]</scope>
    <source>
        <strain evidence="2">KCOM 1535 / ChDC B708</strain>
    </source>
</reference>
<dbReference type="OrthoDB" id="2380109at2"/>
<dbReference type="KEGG" id="pmic:NW74_04075"/>
<dbReference type="EMBL" id="CP009761">
    <property type="protein sequence ID" value="AIZ36564.1"/>
    <property type="molecule type" value="Genomic_DNA"/>
</dbReference>
<name>A0A0B4S261_9FIRM</name>
<organism evidence="1 2">
    <name type="scientific">Parvimonas micra</name>
    <dbReference type="NCBI Taxonomy" id="33033"/>
    <lineage>
        <taxon>Bacteria</taxon>
        <taxon>Bacillati</taxon>
        <taxon>Bacillota</taxon>
        <taxon>Tissierellia</taxon>
        <taxon>Tissierellales</taxon>
        <taxon>Peptoniphilaceae</taxon>
        <taxon>Parvimonas</taxon>
    </lineage>
</organism>
<dbReference type="Proteomes" id="UP000031386">
    <property type="component" value="Chromosome"/>
</dbReference>
<protein>
    <submittedName>
        <fullName evidence="1">Uncharacterized protein</fullName>
    </submittedName>
</protein>
<accession>A0A0B4S261</accession>
<dbReference type="AlphaFoldDB" id="A0A0B4S261"/>
<dbReference type="Pfam" id="PF14175">
    <property type="entry name" value="YaaC"/>
    <property type="match status" value="1"/>
</dbReference>
<evidence type="ECO:0000313" key="1">
    <source>
        <dbReference type="EMBL" id="AIZ36564.1"/>
    </source>
</evidence>
<sequence>MTIIFSENPENDLWRELLQFTYEANIKRYLAKKGHEVDEDTINCIAGSFLQANEYYKAAKEDNLQISPLLLYYGSTNLLYGMVNLLSGSINKISNHGMKIFIPDQMNFIADTKIRFLSPVDGGVHVVARAIGVTSDLTGFGDWSLREFLDSIAEIQSDFTQCYDVQTGCTIMLDIFNTPDGKAEKIYFSEENKDHLIELLKKVEGFEKSYLRFTSVTDFKTGKEYFVLRHRLTGEDISKQSYSGQPYLQAGHIKNSKLITIPTLLNIYISLFALSSLCRYFPERWSPFVLKDITGEKLLIEKFMFYARRLVPNYVLNNLLENTIQYSSSRYTATDTVKLVGEHQVQEMIERKVQNELEKQHIDFKEKR</sequence>
<dbReference type="STRING" id="33033.NW74_04075"/>
<dbReference type="InterPro" id="IPR026988">
    <property type="entry name" value="YaaC-like"/>
</dbReference>
<keyword evidence="2" id="KW-1185">Reference proteome</keyword>
<gene>
    <name evidence="1" type="ORF">NW74_04075</name>
</gene>
<evidence type="ECO:0000313" key="2">
    <source>
        <dbReference type="Proteomes" id="UP000031386"/>
    </source>
</evidence>
<dbReference type="RefSeq" id="WP_041953968.1">
    <property type="nucleotide sequence ID" value="NZ_CP009761.1"/>
</dbReference>
<proteinExistence type="predicted"/>